<evidence type="ECO:0008006" key="4">
    <source>
        <dbReference type="Google" id="ProtNLM"/>
    </source>
</evidence>
<protein>
    <recommendedName>
        <fullName evidence="4">Tetratricopeptide repeat protein</fullName>
    </recommendedName>
</protein>
<evidence type="ECO:0000313" key="3">
    <source>
        <dbReference type="Proteomes" id="UP000218437"/>
    </source>
</evidence>
<dbReference type="Proteomes" id="UP000218437">
    <property type="component" value="Chromosome"/>
</dbReference>
<gene>
    <name evidence="2" type="ORF">CNX70_16745</name>
</gene>
<organism evidence="2 3">
    <name type="scientific">Janthinobacterium svalbardensis</name>
    <dbReference type="NCBI Taxonomy" id="368607"/>
    <lineage>
        <taxon>Bacteria</taxon>
        <taxon>Pseudomonadati</taxon>
        <taxon>Pseudomonadota</taxon>
        <taxon>Betaproteobacteria</taxon>
        <taxon>Burkholderiales</taxon>
        <taxon>Oxalobacteraceae</taxon>
        <taxon>Janthinobacterium</taxon>
    </lineage>
</organism>
<feature type="signal peptide" evidence="1">
    <location>
        <begin position="1"/>
        <end position="19"/>
    </location>
</feature>
<feature type="chain" id="PRO_5012290318" description="Tetratricopeptide repeat protein" evidence="1">
    <location>
        <begin position="20"/>
        <end position="404"/>
    </location>
</feature>
<dbReference type="SUPFAM" id="SSF48452">
    <property type="entry name" value="TPR-like"/>
    <property type="match status" value="1"/>
</dbReference>
<reference evidence="2 3" key="1">
    <citation type="submission" date="2017-09" db="EMBL/GenBank/DDBJ databases">
        <title>Complete genome sequence of Janthinobacterium svalbardensis PAMC 27463.</title>
        <authorList>
            <person name="Cho Y.-J."/>
            <person name="Cho A."/>
            <person name="Kim O.-S."/>
            <person name="Lee J.-I."/>
        </authorList>
    </citation>
    <scope>NUCLEOTIDE SEQUENCE [LARGE SCALE GENOMIC DNA]</scope>
    <source>
        <strain evidence="2 3">PAMC 27463</strain>
    </source>
</reference>
<name>A0A290X3Z8_9BURK</name>
<dbReference type="InterPro" id="IPR011990">
    <property type="entry name" value="TPR-like_helical_dom_sf"/>
</dbReference>
<dbReference type="SMART" id="SM00028">
    <property type="entry name" value="TPR"/>
    <property type="match status" value="3"/>
</dbReference>
<keyword evidence="3" id="KW-1185">Reference proteome</keyword>
<dbReference type="EMBL" id="CP023422">
    <property type="protein sequence ID" value="ATD63885.1"/>
    <property type="molecule type" value="Genomic_DNA"/>
</dbReference>
<proteinExistence type="predicted"/>
<dbReference type="InterPro" id="IPR019734">
    <property type="entry name" value="TPR_rpt"/>
</dbReference>
<dbReference type="KEGG" id="jsv:CNX70_16745"/>
<evidence type="ECO:0000256" key="1">
    <source>
        <dbReference type="SAM" id="SignalP"/>
    </source>
</evidence>
<keyword evidence="1" id="KW-0732">Signal</keyword>
<sequence>MMKTPLPLLCACLPLLACAAPYTPKDGSAVIEQLPRRADATQLALRGLRQQLNATPDDLAMATGLAQRYIALARSETDPRYLGYAQAALAPWWRQTAPPLPVRLLRATILQSTHQFGPALQDLDAVIAQQPQHAQAWLTRATVLTVQGDYTQATAACARLSALTTQLVTVTCLANIASVTGRAASSERLLDLTLRRSAGTAPELDSWALTLLAEMATRRGELALAEARYQQALAQQPRDSYLLGAYGDFLLDRQRPQDVVKLLKDQQRIDALLLRYALALQALPGKQTAFLAAKAELAARFNAAMQRGDTVHQREQARFTLFLQQDAPAALQLAQQNWAIQKEVPDMRILLEAALAARNDEAAQPVLAWIEANGVEDTALQRLVRQLGPQDGQKVSFVKKAGVL</sequence>
<accession>A0A290X3Z8</accession>
<dbReference type="Gene3D" id="1.25.40.10">
    <property type="entry name" value="Tetratricopeptide repeat domain"/>
    <property type="match status" value="2"/>
</dbReference>
<dbReference type="AlphaFoldDB" id="A0A290X3Z8"/>
<evidence type="ECO:0000313" key="2">
    <source>
        <dbReference type="EMBL" id="ATD63885.1"/>
    </source>
</evidence>